<evidence type="ECO:0000313" key="2">
    <source>
        <dbReference type="Proteomes" id="UP001177021"/>
    </source>
</evidence>
<keyword evidence="2" id="KW-1185">Reference proteome</keyword>
<gene>
    <name evidence="1" type="ORF">MILVUS5_LOCUS33198</name>
</gene>
<dbReference type="Proteomes" id="UP001177021">
    <property type="component" value="Unassembled WGS sequence"/>
</dbReference>
<accession>A0ACB0LHZ3</accession>
<name>A0ACB0LHZ3_TRIPR</name>
<reference evidence="1" key="1">
    <citation type="submission" date="2023-10" db="EMBL/GenBank/DDBJ databases">
        <authorList>
            <person name="Rodriguez Cubillos JULIANA M."/>
            <person name="De Vega J."/>
        </authorList>
    </citation>
    <scope>NUCLEOTIDE SEQUENCE</scope>
</reference>
<protein>
    <submittedName>
        <fullName evidence="1">Uncharacterized protein</fullName>
    </submittedName>
</protein>
<dbReference type="EMBL" id="CASHSV030000615">
    <property type="protein sequence ID" value="CAJ2668891.1"/>
    <property type="molecule type" value="Genomic_DNA"/>
</dbReference>
<evidence type="ECO:0000313" key="1">
    <source>
        <dbReference type="EMBL" id="CAJ2668891.1"/>
    </source>
</evidence>
<sequence>MQEWYLFMEGFTRLWRGTNAGLALAVLTVGIYLPCYDIFRNWFEEDTSKSAPTASPYVPLWLVRWHAHLLVQLVILLNFSELTCSTRLSCLVDRHLSL</sequence>
<comment type="caution">
    <text evidence="1">The sequence shown here is derived from an EMBL/GenBank/DDBJ whole genome shotgun (WGS) entry which is preliminary data.</text>
</comment>
<proteinExistence type="predicted"/>
<organism evidence="1 2">
    <name type="scientific">Trifolium pratense</name>
    <name type="common">Red clover</name>
    <dbReference type="NCBI Taxonomy" id="57577"/>
    <lineage>
        <taxon>Eukaryota</taxon>
        <taxon>Viridiplantae</taxon>
        <taxon>Streptophyta</taxon>
        <taxon>Embryophyta</taxon>
        <taxon>Tracheophyta</taxon>
        <taxon>Spermatophyta</taxon>
        <taxon>Magnoliopsida</taxon>
        <taxon>eudicotyledons</taxon>
        <taxon>Gunneridae</taxon>
        <taxon>Pentapetalae</taxon>
        <taxon>rosids</taxon>
        <taxon>fabids</taxon>
        <taxon>Fabales</taxon>
        <taxon>Fabaceae</taxon>
        <taxon>Papilionoideae</taxon>
        <taxon>50 kb inversion clade</taxon>
        <taxon>NPAAA clade</taxon>
        <taxon>Hologalegina</taxon>
        <taxon>IRL clade</taxon>
        <taxon>Trifolieae</taxon>
        <taxon>Trifolium</taxon>
    </lineage>
</organism>